<evidence type="ECO:0000313" key="2">
    <source>
        <dbReference type="Proteomes" id="UP001600650"/>
    </source>
</evidence>
<comment type="caution">
    <text evidence="1">The sequence shown here is derived from an EMBL/GenBank/DDBJ whole genome shotgun (WGS) entry which is preliminary data.</text>
</comment>
<keyword evidence="2" id="KW-1185">Reference proteome</keyword>
<sequence length="115" mass="12037">MQITAYLRALAARGTERADNLTSGDDEPTAHDQQRAAYLRIAAAVWADTANAIDAGELWPADTAQLSVLLGAAREHALNGGYSSPSADVLVRHIDAHITGSPLVGTVDQDATTSL</sequence>
<gene>
    <name evidence="1" type="ORF">ACFU0X_35315</name>
</gene>
<name>A0ABW6JS42_STRCE</name>
<reference evidence="1 2" key="1">
    <citation type="submission" date="2024-09" db="EMBL/GenBank/DDBJ databases">
        <title>The Natural Products Discovery Center: Release of the First 8490 Sequenced Strains for Exploring Actinobacteria Biosynthetic Diversity.</title>
        <authorList>
            <person name="Kalkreuter E."/>
            <person name="Kautsar S.A."/>
            <person name="Yang D."/>
            <person name="Bader C.D."/>
            <person name="Teijaro C.N."/>
            <person name="Fluegel L."/>
            <person name="Davis C.M."/>
            <person name="Simpson J.R."/>
            <person name="Lauterbach L."/>
            <person name="Steele A.D."/>
            <person name="Gui C."/>
            <person name="Meng S."/>
            <person name="Li G."/>
            <person name="Viehrig K."/>
            <person name="Ye F."/>
            <person name="Su P."/>
            <person name="Kiefer A.F."/>
            <person name="Nichols A."/>
            <person name="Cepeda A.J."/>
            <person name="Yan W."/>
            <person name="Fan B."/>
            <person name="Jiang Y."/>
            <person name="Adhikari A."/>
            <person name="Zheng C.-J."/>
            <person name="Schuster L."/>
            <person name="Cowan T.M."/>
            <person name="Smanski M.J."/>
            <person name="Chevrette M.G."/>
            <person name="De Carvalho L.P.S."/>
            <person name="Shen B."/>
        </authorList>
    </citation>
    <scope>NUCLEOTIDE SEQUENCE [LARGE SCALE GENOMIC DNA]</scope>
    <source>
        <strain evidence="1 2">NPDC057399</strain>
    </source>
</reference>
<dbReference type="EMBL" id="JBHVBU010000267">
    <property type="protein sequence ID" value="MFE7968243.1"/>
    <property type="molecule type" value="Genomic_DNA"/>
</dbReference>
<proteinExistence type="predicted"/>
<dbReference type="RefSeq" id="WP_381729042.1">
    <property type="nucleotide sequence ID" value="NZ_JBHVBU010000267.1"/>
</dbReference>
<protein>
    <submittedName>
        <fullName evidence="1">Uncharacterized protein</fullName>
    </submittedName>
</protein>
<dbReference type="Proteomes" id="UP001600650">
    <property type="component" value="Unassembled WGS sequence"/>
</dbReference>
<evidence type="ECO:0000313" key="1">
    <source>
        <dbReference type="EMBL" id="MFE7968243.1"/>
    </source>
</evidence>
<organism evidence="1 2">
    <name type="scientific">Streptomyces cellulosae</name>
    <dbReference type="NCBI Taxonomy" id="1968"/>
    <lineage>
        <taxon>Bacteria</taxon>
        <taxon>Bacillati</taxon>
        <taxon>Actinomycetota</taxon>
        <taxon>Actinomycetes</taxon>
        <taxon>Kitasatosporales</taxon>
        <taxon>Streptomycetaceae</taxon>
        <taxon>Streptomyces</taxon>
    </lineage>
</organism>
<accession>A0ABW6JS42</accession>